<dbReference type="KEGG" id="bpj:B2904_orf496"/>
<accession>J9UHV4</accession>
<gene>
    <name evidence="1" type="ORF">B2904_orf496</name>
</gene>
<reference evidence="1 2" key="1">
    <citation type="journal article" date="2012" name="BMC Genomics">
        <title>Comparative genomics of Brachyspira pilosicoli strains: genome rearrangements, reductions and correlation of genetic compliment with phenotypic diversity.</title>
        <authorList>
            <person name="Mappley L.J."/>
            <person name="Black M.L."/>
            <person name="Abuoun M."/>
            <person name="Darby A.C."/>
            <person name="Woodward M.J."/>
            <person name="Parkhill J."/>
            <person name="Turner A.K."/>
            <person name="Bellgard M.I."/>
            <person name="La T."/>
            <person name="Phillips N.D."/>
            <person name="La Ragione R.M."/>
            <person name="Hampson D.J."/>
        </authorList>
    </citation>
    <scope>NUCLEOTIDE SEQUENCE [LARGE SCALE GENOMIC DNA]</scope>
    <source>
        <strain evidence="1">B2904</strain>
    </source>
</reference>
<dbReference type="HOGENOM" id="CLU_3077467_0_0_12"/>
<dbReference type="EMBL" id="CP003490">
    <property type="protein sequence ID" value="AFR69845.1"/>
    <property type="molecule type" value="Genomic_DNA"/>
</dbReference>
<dbReference type="RefSeq" id="WP_014935392.1">
    <property type="nucleotide sequence ID" value="NC_018607.1"/>
</dbReference>
<sequence>MAENKNVKIFHSIRGVSQNFGEIPKVDLEIDLDNEYNIYKYKDDNIIKNLKI</sequence>
<protein>
    <submittedName>
        <fullName evidence="1">Uncharacterized protein</fullName>
    </submittedName>
</protein>
<dbReference type="Proteomes" id="UP000007346">
    <property type="component" value="Chromosome"/>
</dbReference>
<evidence type="ECO:0000313" key="1">
    <source>
        <dbReference type="EMBL" id="AFR69845.1"/>
    </source>
</evidence>
<dbReference type="PATRIC" id="fig|1133568.3.peg.488"/>
<evidence type="ECO:0000313" key="2">
    <source>
        <dbReference type="Proteomes" id="UP000007346"/>
    </source>
</evidence>
<proteinExistence type="predicted"/>
<organism evidence="1 2">
    <name type="scientific">Brachyspira pilosicoli B2904</name>
    <dbReference type="NCBI Taxonomy" id="1133568"/>
    <lineage>
        <taxon>Bacteria</taxon>
        <taxon>Pseudomonadati</taxon>
        <taxon>Spirochaetota</taxon>
        <taxon>Spirochaetia</taxon>
        <taxon>Brachyspirales</taxon>
        <taxon>Brachyspiraceae</taxon>
        <taxon>Brachyspira</taxon>
    </lineage>
</organism>
<dbReference type="AlphaFoldDB" id="J9UHV4"/>
<name>J9UHV4_BRAPL</name>